<dbReference type="Proteomes" id="UP000729402">
    <property type="component" value="Unassembled WGS sequence"/>
</dbReference>
<name>A0A8J5WJY7_ZIZPA</name>
<evidence type="ECO:0000313" key="2">
    <source>
        <dbReference type="Proteomes" id="UP000729402"/>
    </source>
</evidence>
<reference evidence="1" key="2">
    <citation type="submission" date="2021-02" db="EMBL/GenBank/DDBJ databases">
        <authorList>
            <person name="Kimball J.A."/>
            <person name="Haas M.W."/>
            <person name="Macchietto M."/>
            <person name="Kono T."/>
            <person name="Duquette J."/>
            <person name="Shao M."/>
        </authorList>
    </citation>
    <scope>NUCLEOTIDE SEQUENCE</scope>
    <source>
        <tissue evidence="1">Fresh leaf tissue</tissue>
    </source>
</reference>
<protein>
    <submittedName>
        <fullName evidence="1">Uncharacterized protein</fullName>
    </submittedName>
</protein>
<comment type="caution">
    <text evidence="1">The sequence shown here is derived from an EMBL/GenBank/DDBJ whole genome shotgun (WGS) entry which is preliminary data.</text>
</comment>
<reference evidence="1" key="1">
    <citation type="journal article" date="2021" name="bioRxiv">
        <title>Whole Genome Assembly and Annotation of Northern Wild Rice, Zizania palustris L., Supports a Whole Genome Duplication in the Zizania Genus.</title>
        <authorList>
            <person name="Haas M."/>
            <person name="Kono T."/>
            <person name="Macchietto M."/>
            <person name="Millas R."/>
            <person name="McGilp L."/>
            <person name="Shao M."/>
            <person name="Duquette J."/>
            <person name="Hirsch C.N."/>
            <person name="Kimball J."/>
        </authorList>
    </citation>
    <scope>NUCLEOTIDE SEQUENCE</scope>
    <source>
        <tissue evidence="1">Fresh leaf tissue</tissue>
    </source>
</reference>
<gene>
    <name evidence="1" type="ORF">GUJ93_ZPchr0011g27289</name>
</gene>
<dbReference type="AlphaFoldDB" id="A0A8J5WJY7"/>
<evidence type="ECO:0000313" key="1">
    <source>
        <dbReference type="EMBL" id="KAG8090931.1"/>
    </source>
</evidence>
<keyword evidence="2" id="KW-1185">Reference proteome</keyword>
<dbReference type="EMBL" id="JAAALK010000081">
    <property type="protein sequence ID" value="KAG8090931.1"/>
    <property type="molecule type" value="Genomic_DNA"/>
</dbReference>
<organism evidence="1 2">
    <name type="scientific">Zizania palustris</name>
    <name type="common">Northern wild rice</name>
    <dbReference type="NCBI Taxonomy" id="103762"/>
    <lineage>
        <taxon>Eukaryota</taxon>
        <taxon>Viridiplantae</taxon>
        <taxon>Streptophyta</taxon>
        <taxon>Embryophyta</taxon>
        <taxon>Tracheophyta</taxon>
        <taxon>Spermatophyta</taxon>
        <taxon>Magnoliopsida</taxon>
        <taxon>Liliopsida</taxon>
        <taxon>Poales</taxon>
        <taxon>Poaceae</taxon>
        <taxon>BOP clade</taxon>
        <taxon>Oryzoideae</taxon>
        <taxon>Oryzeae</taxon>
        <taxon>Zizaniinae</taxon>
        <taxon>Zizania</taxon>
    </lineage>
</organism>
<sequence length="159" mass="16972">MLRLAAANKQAVSPAAMQTQVQHEKFKQKIGSNNPCDTATIPRLAGPQAPVLHRHHDLPLLSSPQRHVPCARRLAAPHGEDFNSSAPASTAPWDPNQTVLAASGAVITTVGSYDPGAPLNCSDPCVLAAVKVFFRKSIMFLSYETSVSVPKQGVPFYCS</sequence>
<accession>A0A8J5WJY7</accession>
<proteinExistence type="predicted"/>